<organism evidence="1 2">
    <name type="scientific">Daedalea quercina L-15889</name>
    <dbReference type="NCBI Taxonomy" id="1314783"/>
    <lineage>
        <taxon>Eukaryota</taxon>
        <taxon>Fungi</taxon>
        <taxon>Dikarya</taxon>
        <taxon>Basidiomycota</taxon>
        <taxon>Agaricomycotina</taxon>
        <taxon>Agaricomycetes</taxon>
        <taxon>Polyporales</taxon>
        <taxon>Fomitopsis</taxon>
    </lineage>
</organism>
<evidence type="ECO:0008006" key="3">
    <source>
        <dbReference type="Google" id="ProtNLM"/>
    </source>
</evidence>
<dbReference type="STRING" id="1314783.A0A165NEH4"/>
<dbReference type="InterPro" id="IPR015943">
    <property type="entry name" value="WD40/YVTN_repeat-like_dom_sf"/>
</dbReference>
<dbReference type="Gene3D" id="2.130.10.10">
    <property type="entry name" value="YVTN repeat-like/Quinoprotein amine dehydrogenase"/>
    <property type="match status" value="1"/>
</dbReference>
<dbReference type="Proteomes" id="UP000076727">
    <property type="component" value="Unassembled WGS sequence"/>
</dbReference>
<keyword evidence="2" id="KW-1185">Reference proteome</keyword>
<dbReference type="AlphaFoldDB" id="A0A165NEH4"/>
<dbReference type="OrthoDB" id="340259at2759"/>
<proteinExistence type="predicted"/>
<dbReference type="GO" id="GO:0031080">
    <property type="term" value="C:nuclear pore outer ring"/>
    <property type="evidence" value="ECO:0007669"/>
    <property type="project" value="InterPro"/>
</dbReference>
<dbReference type="PANTHER" id="PTHR22806:SF0">
    <property type="entry name" value="NUCLEOPORIN NUP37"/>
    <property type="match status" value="1"/>
</dbReference>
<sequence>MADVRYVHGTEVYVVRACYDEDGIDLLAVGGAHSVEVLVVTPDSCRCVANFHIGTRITALAWSSKVTSPSMSEVWSIELAAAGADRELFLLTKSSADDEHIFQFGGGMTGHHGKINDMTFCGGHSEESSRYVATISDDKLLMVWDLNPSINIVSPHSPPDEDSASNRPQPTVYVVSFPHPLTSVNSHPTTSKELLISDCRGSIFLTDWRTEWEENEHDAWRNSSVVELIEPRAMASPVIGVKSKWTGSVSWRRDSVDTVGAVYGSRFSIWDMGDLQGGKPTVTGASFPEGGALFRRWCPTYPEYFAIASSSPAKGAVIHLHNANYINAVPTVLGIAPHPLHVRTFDWLAGKGIPRIAAGVGREVVIFYIGTE</sequence>
<dbReference type="PANTHER" id="PTHR22806">
    <property type="entry name" value="NUCLEOPORIN NUP37 P37 -RELATED"/>
    <property type="match status" value="1"/>
</dbReference>
<dbReference type="EMBL" id="KV429083">
    <property type="protein sequence ID" value="KZT66876.1"/>
    <property type="molecule type" value="Genomic_DNA"/>
</dbReference>
<dbReference type="SUPFAM" id="SSF50978">
    <property type="entry name" value="WD40 repeat-like"/>
    <property type="match status" value="1"/>
</dbReference>
<reference evidence="1 2" key="1">
    <citation type="journal article" date="2016" name="Mol. Biol. Evol.">
        <title>Comparative Genomics of Early-Diverging Mushroom-Forming Fungi Provides Insights into the Origins of Lignocellulose Decay Capabilities.</title>
        <authorList>
            <person name="Nagy L.G."/>
            <person name="Riley R."/>
            <person name="Tritt A."/>
            <person name="Adam C."/>
            <person name="Daum C."/>
            <person name="Floudas D."/>
            <person name="Sun H."/>
            <person name="Yadav J.S."/>
            <person name="Pangilinan J."/>
            <person name="Larsson K.H."/>
            <person name="Matsuura K."/>
            <person name="Barry K."/>
            <person name="Labutti K."/>
            <person name="Kuo R."/>
            <person name="Ohm R.A."/>
            <person name="Bhattacharya S.S."/>
            <person name="Shirouzu T."/>
            <person name="Yoshinaga Y."/>
            <person name="Martin F.M."/>
            <person name="Grigoriev I.V."/>
            <person name="Hibbett D.S."/>
        </authorList>
    </citation>
    <scope>NUCLEOTIDE SEQUENCE [LARGE SCALE GENOMIC DNA]</scope>
    <source>
        <strain evidence="1 2">L-15889</strain>
    </source>
</reference>
<dbReference type="InterPro" id="IPR037626">
    <property type="entry name" value="NUP37"/>
</dbReference>
<dbReference type="InterPro" id="IPR019775">
    <property type="entry name" value="WD40_repeat_CS"/>
</dbReference>
<gene>
    <name evidence="1" type="ORF">DAEQUDRAFT_714419</name>
</gene>
<dbReference type="PROSITE" id="PS00678">
    <property type="entry name" value="WD_REPEATS_1"/>
    <property type="match status" value="1"/>
</dbReference>
<protein>
    <recommendedName>
        <fullName evidence="3">WD40 repeat-like protein</fullName>
    </recommendedName>
</protein>
<evidence type="ECO:0000313" key="1">
    <source>
        <dbReference type="EMBL" id="KZT66876.1"/>
    </source>
</evidence>
<evidence type="ECO:0000313" key="2">
    <source>
        <dbReference type="Proteomes" id="UP000076727"/>
    </source>
</evidence>
<accession>A0A165NEH4</accession>
<dbReference type="InterPro" id="IPR036322">
    <property type="entry name" value="WD40_repeat_dom_sf"/>
</dbReference>
<name>A0A165NEH4_9APHY</name>